<proteinExistence type="predicted"/>
<dbReference type="EMBL" id="UINC01088401">
    <property type="protein sequence ID" value="SVC38584.1"/>
    <property type="molecule type" value="Genomic_DNA"/>
</dbReference>
<reference evidence="1" key="1">
    <citation type="submission" date="2018-05" db="EMBL/GenBank/DDBJ databases">
        <authorList>
            <person name="Lanie J.A."/>
            <person name="Ng W.-L."/>
            <person name="Kazmierczak K.M."/>
            <person name="Andrzejewski T.M."/>
            <person name="Davidsen T.M."/>
            <person name="Wayne K.J."/>
            <person name="Tettelin H."/>
            <person name="Glass J.I."/>
            <person name="Rusch D."/>
            <person name="Podicherti R."/>
            <person name="Tsui H.-C.T."/>
            <person name="Winkler M.E."/>
        </authorList>
    </citation>
    <scope>NUCLEOTIDE SEQUENCE</scope>
</reference>
<feature type="non-terminal residue" evidence="1">
    <location>
        <position position="1"/>
    </location>
</feature>
<accession>A0A382LP52</accession>
<protein>
    <submittedName>
        <fullName evidence="1">Uncharacterized protein</fullName>
    </submittedName>
</protein>
<name>A0A382LP52_9ZZZZ</name>
<sequence>MGKEPPASRYPRIADGTLVPSHIDGAIN</sequence>
<dbReference type="AlphaFoldDB" id="A0A382LP52"/>
<evidence type="ECO:0000313" key="1">
    <source>
        <dbReference type="EMBL" id="SVC38584.1"/>
    </source>
</evidence>
<feature type="non-terminal residue" evidence="1">
    <location>
        <position position="28"/>
    </location>
</feature>
<organism evidence="1">
    <name type="scientific">marine metagenome</name>
    <dbReference type="NCBI Taxonomy" id="408172"/>
    <lineage>
        <taxon>unclassified sequences</taxon>
        <taxon>metagenomes</taxon>
        <taxon>ecological metagenomes</taxon>
    </lineage>
</organism>
<gene>
    <name evidence="1" type="ORF">METZ01_LOCUS291438</name>
</gene>